<accession>A0A5C7I143</accession>
<proteinExistence type="predicted"/>
<dbReference type="AlphaFoldDB" id="A0A5C7I143"/>
<comment type="caution">
    <text evidence="1">The sequence shown here is derived from an EMBL/GenBank/DDBJ whole genome shotgun (WGS) entry which is preliminary data.</text>
</comment>
<evidence type="ECO:0000313" key="2">
    <source>
        <dbReference type="Proteomes" id="UP000323000"/>
    </source>
</evidence>
<gene>
    <name evidence="1" type="ORF">EZV62_009642</name>
</gene>
<organism evidence="1 2">
    <name type="scientific">Acer yangbiense</name>
    <dbReference type="NCBI Taxonomy" id="1000413"/>
    <lineage>
        <taxon>Eukaryota</taxon>
        <taxon>Viridiplantae</taxon>
        <taxon>Streptophyta</taxon>
        <taxon>Embryophyta</taxon>
        <taxon>Tracheophyta</taxon>
        <taxon>Spermatophyta</taxon>
        <taxon>Magnoliopsida</taxon>
        <taxon>eudicotyledons</taxon>
        <taxon>Gunneridae</taxon>
        <taxon>Pentapetalae</taxon>
        <taxon>rosids</taxon>
        <taxon>malvids</taxon>
        <taxon>Sapindales</taxon>
        <taxon>Sapindaceae</taxon>
        <taxon>Hippocastanoideae</taxon>
        <taxon>Acereae</taxon>
        <taxon>Acer</taxon>
    </lineage>
</organism>
<name>A0A5C7I143_9ROSI</name>
<keyword evidence="2" id="KW-1185">Reference proteome</keyword>
<dbReference type="EMBL" id="VAHF01000004">
    <property type="protein sequence ID" value="TXG62648.1"/>
    <property type="molecule type" value="Genomic_DNA"/>
</dbReference>
<protein>
    <submittedName>
        <fullName evidence="1">Uncharacterized protein</fullName>
    </submittedName>
</protein>
<evidence type="ECO:0000313" key="1">
    <source>
        <dbReference type="EMBL" id="TXG62648.1"/>
    </source>
</evidence>
<sequence length="66" mass="7518">MSLQYCIKVTFSVCTTSMNWWIPRCAYMKHNASNQTISLKGIPRCVNNESVQERKSSPTPNSNVVH</sequence>
<dbReference type="Proteomes" id="UP000323000">
    <property type="component" value="Chromosome 4"/>
</dbReference>
<reference evidence="2" key="1">
    <citation type="journal article" date="2019" name="Gigascience">
        <title>De novo genome assembly of the endangered Acer yangbiense, a plant species with extremely small populations endemic to Yunnan Province, China.</title>
        <authorList>
            <person name="Yang J."/>
            <person name="Wariss H.M."/>
            <person name="Tao L."/>
            <person name="Zhang R."/>
            <person name="Yun Q."/>
            <person name="Hollingsworth P."/>
            <person name="Dao Z."/>
            <person name="Luo G."/>
            <person name="Guo H."/>
            <person name="Ma Y."/>
            <person name="Sun W."/>
        </authorList>
    </citation>
    <scope>NUCLEOTIDE SEQUENCE [LARGE SCALE GENOMIC DNA]</scope>
    <source>
        <strain evidence="2">cv. Malutang</strain>
    </source>
</reference>